<name>A0ABV7SAH9_9ACTN</name>
<gene>
    <name evidence="1" type="ORF">ACFOZ0_08075</name>
</gene>
<comment type="caution">
    <text evidence="1">The sequence shown here is derived from an EMBL/GenBank/DDBJ whole genome shotgun (WGS) entry which is preliminary data.</text>
</comment>
<evidence type="ECO:0000313" key="2">
    <source>
        <dbReference type="Proteomes" id="UP001595701"/>
    </source>
</evidence>
<evidence type="ECO:0000313" key="1">
    <source>
        <dbReference type="EMBL" id="MFC3573236.1"/>
    </source>
</evidence>
<keyword evidence="2" id="KW-1185">Reference proteome</keyword>
<accession>A0ABV7SAH9</accession>
<evidence type="ECO:0008006" key="3">
    <source>
        <dbReference type="Google" id="ProtNLM"/>
    </source>
</evidence>
<sequence length="44" mass="4679">MGTRVRGGPGEGEARAGRPLVFSAVSWSVFVEQVKGEAELNTFV</sequence>
<dbReference type="EMBL" id="JBHRWR010000003">
    <property type="protein sequence ID" value="MFC3573236.1"/>
    <property type="molecule type" value="Genomic_DNA"/>
</dbReference>
<protein>
    <recommendedName>
        <fullName evidence="3">DUF397 domain-containing protein</fullName>
    </recommendedName>
</protein>
<proteinExistence type="predicted"/>
<dbReference type="Proteomes" id="UP001595701">
    <property type="component" value="Unassembled WGS sequence"/>
</dbReference>
<organism evidence="1 2">
    <name type="scientific">Streptomyces yaanensis</name>
    <dbReference type="NCBI Taxonomy" id="1142239"/>
    <lineage>
        <taxon>Bacteria</taxon>
        <taxon>Bacillati</taxon>
        <taxon>Actinomycetota</taxon>
        <taxon>Actinomycetes</taxon>
        <taxon>Kitasatosporales</taxon>
        <taxon>Streptomycetaceae</taxon>
        <taxon>Streptomyces</taxon>
    </lineage>
</organism>
<reference evidence="2" key="1">
    <citation type="journal article" date="2019" name="Int. J. Syst. Evol. Microbiol.">
        <title>The Global Catalogue of Microorganisms (GCM) 10K type strain sequencing project: providing services to taxonomists for standard genome sequencing and annotation.</title>
        <authorList>
            <consortium name="The Broad Institute Genomics Platform"/>
            <consortium name="The Broad Institute Genome Sequencing Center for Infectious Disease"/>
            <person name="Wu L."/>
            <person name="Ma J."/>
        </authorList>
    </citation>
    <scope>NUCLEOTIDE SEQUENCE [LARGE SCALE GENOMIC DNA]</scope>
    <source>
        <strain evidence="2">CGMCC 4.7035</strain>
    </source>
</reference>
<dbReference type="RefSeq" id="WP_310779825.1">
    <property type="nucleotide sequence ID" value="NZ_JBHRWR010000003.1"/>
</dbReference>